<accession>A0ABZ0J3B7</accession>
<dbReference type="Proteomes" id="UP001303211">
    <property type="component" value="Chromosome"/>
</dbReference>
<dbReference type="PROSITE" id="PS51318">
    <property type="entry name" value="TAT"/>
    <property type="match status" value="1"/>
</dbReference>
<dbReference type="Gene3D" id="3.10.450.50">
    <property type="match status" value="1"/>
</dbReference>
<gene>
    <name evidence="2" type="ORF">P4826_16680</name>
</gene>
<feature type="signal peptide" evidence="1">
    <location>
        <begin position="1"/>
        <end position="28"/>
    </location>
</feature>
<dbReference type="PANTHER" id="PTHR36573">
    <property type="entry name" value="INTERMEMBRANE PHOSPHOLIPID TRANSPORT SYSTEM BINDING PROTEIN MLAC"/>
    <property type="match status" value="1"/>
</dbReference>
<dbReference type="PIRSF" id="PIRSF004649">
    <property type="entry name" value="MlaC"/>
    <property type="match status" value="1"/>
</dbReference>
<evidence type="ECO:0000313" key="3">
    <source>
        <dbReference type="Proteomes" id="UP001303211"/>
    </source>
</evidence>
<dbReference type="Pfam" id="PF05494">
    <property type="entry name" value="MlaC"/>
    <property type="match status" value="1"/>
</dbReference>
<sequence>MMNRRTLTQSAAALAAAAWLPWHTAALAAEEAPDALVKRLSADVLDTLRNDKSIKSGDVDKIIALVDKTIMPHVNFRRMTAAAVGPAWRKATPEQQKRLQDEFKQLLVRTYSGALNQVSDQSIVVKPLRAAPGDTDVLVRTEVIGRGDPVQLDYRLEKSPGADGGWKIYNLNVLGVWLVETYRSQFAQEVNAKGVDGLIAALAARNKANAEGTTGVAGTK</sequence>
<dbReference type="RefSeq" id="WP_317701481.1">
    <property type="nucleotide sequence ID" value="NZ_CP136921.1"/>
</dbReference>
<dbReference type="PANTHER" id="PTHR36573:SF1">
    <property type="entry name" value="INTERMEMBRANE PHOSPHOLIPID TRANSPORT SYSTEM BINDING PROTEIN MLAC"/>
    <property type="match status" value="1"/>
</dbReference>
<organism evidence="2 3">
    <name type="scientific">Diaphorobacter limosus</name>
    <dbReference type="NCBI Taxonomy" id="3036128"/>
    <lineage>
        <taxon>Bacteria</taxon>
        <taxon>Pseudomonadati</taxon>
        <taxon>Pseudomonadota</taxon>
        <taxon>Betaproteobacteria</taxon>
        <taxon>Burkholderiales</taxon>
        <taxon>Comamonadaceae</taxon>
        <taxon>Diaphorobacter</taxon>
    </lineage>
</organism>
<name>A0ABZ0J3B7_9BURK</name>
<proteinExistence type="predicted"/>
<reference evidence="2 3" key="1">
    <citation type="submission" date="2023-03" db="EMBL/GenBank/DDBJ databases">
        <title>Diaphorobacter basophil sp. nov., isolated from a sewage-treatment plant.</title>
        <authorList>
            <person name="Yang K."/>
        </authorList>
    </citation>
    <scope>NUCLEOTIDE SEQUENCE [LARGE SCALE GENOMIC DNA]</scope>
    <source>
        <strain evidence="2 3">Y-1</strain>
    </source>
</reference>
<keyword evidence="1" id="KW-0732">Signal</keyword>
<dbReference type="EMBL" id="CP136921">
    <property type="protein sequence ID" value="WOO32012.1"/>
    <property type="molecule type" value="Genomic_DNA"/>
</dbReference>
<dbReference type="InterPro" id="IPR008869">
    <property type="entry name" value="MlaC/ttg2D"/>
</dbReference>
<feature type="chain" id="PRO_5046999371" evidence="1">
    <location>
        <begin position="29"/>
        <end position="220"/>
    </location>
</feature>
<keyword evidence="3" id="KW-1185">Reference proteome</keyword>
<dbReference type="InterPro" id="IPR006311">
    <property type="entry name" value="TAT_signal"/>
</dbReference>
<protein>
    <submittedName>
        <fullName evidence="2">ABC transporter substrate-binding protein</fullName>
    </submittedName>
</protein>
<evidence type="ECO:0000313" key="2">
    <source>
        <dbReference type="EMBL" id="WOO32012.1"/>
    </source>
</evidence>
<evidence type="ECO:0000256" key="1">
    <source>
        <dbReference type="SAM" id="SignalP"/>
    </source>
</evidence>
<dbReference type="Gene3D" id="1.10.10.640">
    <property type="entry name" value="phospholipid-binding protein"/>
    <property type="match status" value="1"/>
</dbReference>